<accession>A0A1V6MUY8</accession>
<reference evidence="1 2" key="2">
    <citation type="submission" date="2017-02" db="EMBL/GenBank/DDBJ databases">
        <title>Draft genome sequence of Streptomyces phaeoluteigriseus type strain DSM41896.</title>
        <authorList>
            <person name="Salih T.S."/>
            <person name="Algora Gallardo L."/>
            <person name="Melo Santos T."/>
            <person name="Filgueira Martinez S."/>
            <person name="Herron P.R."/>
        </authorList>
    </citation>
    <scope>NUCLEOTIDE SEQUENCE [LARGE SCALE GENOMIC DNA]</scope>
    <source>
        <strain evidence="1 2">DSM 41896</strain>
    </source>
</reference>
<dbReference type="EMBL" id="MPOH02000009">
    <property type="protein sequence ID" value="OQD56268.1"/>
    <property type="molecule type" value="Genomic_DNA"/>
</dbReference>
<evidence type="ECO:0000313" key="2">
    <source>
        <dbReference type="Proteomes" id="UP000184286"/>
    </source>
</evidence>
<reference evidence="2" key="1">
    <citation type="submission" date="2016-11" db="EMBL/GenBank/DDBJ databases">
        <authorList>
            <person name="Schniete J.K."/>
            <person name="Salih T."/>
            <person name="Algora Gallardo L."/>
            <person name="Martinez Fernandez S."/>
            <person name="Herron P.R."/>
        </authorList>
    </citation>
    <scope>NUCLEOTIDE SEQUENCE [LARGE SCALE GENOMIC DNA]</scope>
    <source>
        <strain evidence="2">DSM 41896</strain>
    </source>
</reference>
<dbReference type="RefSeq" id="WP_073492437.1">
    <property type="nucleotide sequence ID" value="NZ_MPOH02000009.1"/>
</dbReference>
<gene>
    <name evidence="1" type="ORF">BM536_008225</name>
</gene>
<evidence type="ECO:0000313" key="1">
    <source>
        <dbReference type="EMBL" id="OQD56268.1"/>
    </source>
</evidence>
<name>A0A1V6MUY8_9ACTN</name>
<proteinExistence type="predicted"/>
<dbReference type="Proteomes" id="UP000184286">
    <property type="component" value="Unassembled WGS sequence"/>
</dbReference>
<dbReference type="AlphaFoldDB" id="A0A1V6MUY8"/>
<sequence length="100" mass="10819">MADVALEALDDMPWEQVESALGHDPAVELRRALRGLAGRGAAATEEDCDPLFQRQRTHLEPLLDAHAEQLGRAIDKARSSAGDDKPACVTTIVLRLNTSC</sequence>
<organism evidence="1 2">
    <name type="scientific">Streptomyces phaeoluteigriseus</name>
    <dbReference type="NCBI Taxonomy" id="114686"/>
    <lineage>
        <taxon>Bacteria</taxon>
        <taxon>Bacillati</taxon>
        <taxon>Actinomycetota</taxon>
        <taxon>Actinomycetes</taxon>
        <taxon>Kitasatosporales</taxon>
        <taxon>Streptomycetaceae</taxon>
        <taxon>Streptomyces</taxon>
        <taxon>Streptomyces aurantiacus group</taxon>
    </lineage>
</organism>
<comment type="caution">
    <text evidence="1">The sequence shown here is derived from an EMBL/GenBank/DDBJ whole genome shotgun (WGS) entry which is preliminary data.</text>
</comment>
<dbReference type="OrthoDB" id="292843at2"/>
<protein>
    <submittedName>
        <fullName evidence="1">Uncharacterized protein</fullName>
    </submittedName>
</protein>